<organism evidence="2 3">
    <name type="scientific">Curvularia kusanoi</name>
    <name type="common">Cochliobolus kusanoi</name>
    <dbReference type="NCBI Taxonomy" id="90978"/>
    <lineage>
        <taxon>Eukaryota</taxon>
        <taxon>Fungi</taxon>
        <taxon>Dikarya</taxon>
        <taxon>Ascomycota</taxon>
        <taxon>Pezizomycotina</taxon>
        <taxon>Dothideomycetes</taxon>
        <taxon>Pleosporomycetidae</taxon>
        <taxon>Pleosporales</taxon>
        <taxon>Pleosporineae</taxon>
        <taxon>Pleosporaceae</taxon>
        <taxon>Curvularia</taxon>
    </lineage>
</organism>
<dbReference type="AlphaFoldDB" id="A0A9P4T932"/>
<accession>A0A9P4T932</accession>
<proteinExistence type="predicted"/>
<name>A0A9P4T932_CURKU</name>
<dbReference type="OrthoDB" id="5427526at2759"/>
<dbReference type="EMBL" id="SWKU01000023">
    <property type="protein sequence ID" value="KAF2997416.1"/>
    <property type="molecule type" value="Genomic_DNA"/>
</dbReference>
<feature type="compositionally biased region" description="Polar residues" evidence="1">
    <location>
        <begin position="450"/>
        <end position="461"/>
    </location>
</feature>
<evidence type="ECO:0000313" key="2">
    <source>
        <dbReference type="EMBL" id="KAF2997416.1"/>
    </source>
</evidence>
<feature type="compositionally biased region" description="Acidic residues" evidence="1">
    <location>
        <begin position="145"/>
        <end position="154"/>
    </location>
</feature>
<evidence type="ECO:0000313" key="3">
    <source>
        <dbReference type="Proteomes" id="UP000801428"/>
    </source>
</evidence>
<feature type="region of interest" description="Disordered" evidence="1">
    <location>
        <begin position="405"/>
        <end position="468"/>
    </location>
</feature>
<dbReference type="Proteomes" id="UP000801428">
    <property type="component" value="Unassembled WGS sequence"/>
</dbReference>
<evidence type="ECO:0000256" key="1">
    <source>
        <dbReference type="SAM" id="MobiDB-lite"/>
    </source>
</evidence>
<reference evidence="2" key="1">
    <citation type="submission" date="2019-04" db="EMBL/GenBank/DDBJ databases">
        <title>Sequencing of skin fungus with MAO and IRED activity.</title>
        <authorList>
            <person name="Marsaioli A.J."/>
            <person name="Bonatto J.M.C."/>
            <person name="Reis Junior O."/>
        </authorList>
    </citation>
    <scope>NUCLEOTIDE SEQUENCE</scope>
    <source>
        <strain evidence="2">30M1</strain>
    </source>
</reference>
<gene>
    <name evidence="2" type="ORF">E8E13_005609</name>
</gene>
<feature type="region of interest" description="Disordered" evidence="1">
    <location>
        <begin position="1"/>
        <end position="156"/>
    </location>
</feature>
<comment type="caution">
    <text evidence="2">The sequence shown here is derived from an EMBL/GenBank/DDBJ whole genome shotgun (WGS) entry which is preliminary data.</text>
</comment>
<feature type="compositionally biased region" description="Acidic residues" evidence="1">
    <location>
        <begin position="54"/>
        <end position="71"/>
    </location>
</feature>
<feature type="compositionally biased region" description="Polar residues" evidence="1">
    <location>
        <begin position="1"/>
        <end position="24"/>
    </location>
</feature>
<protein>
    <submittedName>
        <fullName evidence="2">Uncharacterized protein</fullName>
    </submittedName>
</protein>
<feature type="compositionally biased region" description="Low complexity" evidence="1">
    <location>
        <begin position="415"/>
        <end position="431"/>
    </location>
</feature>
<feature type="compositionally biased region" description="Polar residues" evidence="1">
    <location>
        <begin position="110"/>
        <end position="125"/>
    </location>
</feature>
<sequence length="468" mass="51766">MSQSRRQSFNRPSSRSGYSPITPRSSREFDHGSPAQRFDGPRDNGEGMGNLADELGEWGSEDEEMDSEFGEEMDHSHEDTADIGTAVEHDGSTGGHGAVNANGVRDSGVALQSSPSTQSRTTLSPSAAIKTKKHTRQRSLYDGSDYGDDSDLDNEGITPALESRMAAIESLARRGMEENGSASDEVVKRVTDHLRDLGSQIAIENGATRLKTAHDSLTTHLTHQSRVLTSLTASFTGPRAIIPSPEAIEELLPLVEQTLQSLPHSSAEPIVSLSHLTLSTRELLQHLSNVSDTLHMSRQTTTNAARRLRTSKEQLHDWKRETERTAEGREFIEHGDWDRRLREREAKRACSEVMEGFEEACGLWRKRLCEGLGVASEDYPTNSQAAWPLSPPLEAAETPQHLREFAPSPVPPAVRNFSRPSSSSSRFSNRSWVETVSPVSPRHTRKQSEKQQFISPDSTFRFSDDDLA</sequence>
<keyword evidence="3" id="KW-1185">Reference proteome</keyword>